<accession>A0A841KX76</accession>
<proteinExistence type="predicted"/>
<keyword evidence="3" id="KW-1185">Reference proteome</keyword>
<name>A0A841KX76_9FIRM</name>
<keyword evidence="1" id="KW-0472">Membrane</keyword>
<keyword evidence="1" id="KW-0812">Transmembrane</keyword>
<reference evidence="2 3" key="1">
    <citation type="submission" date="2020-08" db="EMBL/GenBank/DDBJ databases">
        <title>Genomic Encyclopedia of Type Strains, Phase IV (KMG-IV): sequencing the most valuable type-strain genomes for metagenomic binning, comparative biology and taxonomic classification.</title>
        <authorList>
            <person name="Goeker M."/>
        </authorList>
    </citation>
    <scope>NUCLEOTIDE SEQUENCE [LARGE SCALE GENOMIC DNA]</scope>
    <source>
        <strain evidence="2 3">DSM 103526</strain>
    </source>
</reference>
<keyword evidence="1" id="KW-1133">Transmembrane helix</keyword>
<feature type="transmembrane region" description="Helical" evidence="1">
    <location>
        <begin position="6"/>
        <end position="30"/>
    </location>
</feature>
<dbReference type="AlphaFoldDB" id="A0A841KX76"/>
<evidence type="ECO:0000313" key="3">
    <source>
        <dbReference type="Proteomes" id="UP000579281"/>
    </source>
</evidence>
<dbReference type="InterPro" id="IPR012902">
    <property type="entry name" value="N_methyl_site"/>
</dbReference>
<evidence type="ECO:0000313" key="2">
    <source>
        <dbReference type="EMBL" id="MBB6216610.1"/>
    </source>
</evidence>
<dbReference type="NCBIfam" id="TIGR02532">
    <property type="entry name" value="IV_pilin_GFxxxE"/>
    <property type="match status" value="1"/>
</dbReference>
<dbReference type="Proteomes" id="UP000579281">
    <property type="component" value="Unassembled WGS sequence"/>
</dbReference>
<evidence type="ECO:0000256" key="1">
    <source>
        <dbReference type="SAM" id="Phobius"/>
    </source>
</evidence>
<dbReference type="EMBL" id="JACHEN010000016">
    <property type="protein sequence ID" value="MBB6216610.1"/>
    <property type="molecule type" value="Genomic_DNA"/>
</dbReference>
<sequence>METDNKGFTLIEILITLCILSIFIIATTSVNTHILRYMSRNSVVFSMAKTAQGLMEELKASNEILIGNKIYTLNELMNQTNTLYTEHETLYLKLYPEALEHRLYVAELLIIDKATNISYSLSAHVNYFKNHHMYTDIYEELPIRQ</sequence>
<organism evidence="2 3">
    <name type="scientific">Anaerosolibacter carboniphilus</name>
    <dbReference type="NCBI Taxonomy" id="1417629"/>
    <lineage>
        <taxon>Bacteria</taxon>
        <taxon>Bacillati</taxon>
        <taxon>Bacillota</taxon>
        <taxon>Clostridia</taxon>
        <taxon>Peptostreptococcales</taxon>
        <taxon>Thermotaleaceae</taxon>
        <taxon>Anaerosolibacter</taxon>
    </lineage>
</organism>
<dbReference type="RefSeq" id="WP_184311136.1">
    <property type="nucleotide sequence ID" value="NZ_JACHEN010000016.1"/>
</dbReference>
<protein>
    <submittedName>
        <fullName evidence="2">Prepilin-type N-terminal cleavage/methylation domain-containing protein</fullName>
    </submittedName>
</protein>
<gene>
    <name evidence="2" type="ORF">HNQ80_002714</name>
</gene>
<dbReference type="Pfam" id="PF07963">
    <property type="entry name" value="N_methyl"/>
    <property type="match status" value="1"/>
</dbReference>
<comment type="caution">
    <text evidence="2">The sequence shown here is derived from an EMBL/GenBank/DDBJ whole genome shotgun (WGS) entry which is preliminary data.</text>
</comment>